<dbReference type="GeneID" id="70249481"/>
<dbReference type="RefSeq" id="XP_046066440.1">
    <property type="nucleotide sequence ID" value="XM_046219194.1"/>
</dbReference>
<protein>
    <recommendedName>
        <fullName evidence="3">Arrestin-like N-terminal domain-containing protein</fullName>
    </recommendedName>
</protein>
<evidence type="ECO:0008006" key="3">
    <source>
        <dbReference type="Google" id="ProtNLM"/>
    </source>
</evidence>
<dbReference type="Proteomes" id="UP001201262">
    <property type="component" value="Unassembled WGS sequence"/>
</dbReference>
<organism evidence="1 2">
    <name type="scientific">Talaromyces proteolyticus</name>
    <dbReference type="NCBI Taxonomy" id="1131652"/>
    <lineage>
        <taxon>Eukaryota</taxon>
        <taxon>Fungi</taxon>
        <taxon>Dikarya</taxon>
        <taxon>Ascomycota</taxon>
        <taxon>Pezizomycotina</taxon>
        <taxon>Eurotiomycetes</taxon>
        <taxon>Eurotiomycetidae</taxon>
        <taxon>Eurotiales</taxon>
        <taxon>Trichocomaceae</taxon>
        <taxon>Talaromyces</taxon>
        <taxon>Talaromyces sect. Bacilispori</taxon>
    </lineage>
</organism>
<sequence length="419" mass="47235">MPPILRTGGQKLDIEVAAPPGWIFAAGDPIIGHVLRHTFLLTLDATVTLTLKGRIKFDHKANEDEEHYYNEEQLLGTTTSQTLFHGPLHVPKDSSSTTMATWPFSIEIPTKVDRIRHNIAGYSGFLEPDHPGAVLPGTFHVRSGSWSECLIEYYLEAQLNYINGGHRANETAAVCILLSNPPTGRLAKYDLELRKSCQLARSYRLLPGRQDMDESFKQKIRRFYASETVPQFQYEIGVWWPCVMQLHNEMTLPLKISMRGLGEKTSITVQGVTQHVRLNWIKLNLISSTTAPRKKGAWNNVKFEHDYDLGLEKAFGDLESPITIPLTPHCDTKRLNIDAEDSNGGYQTVDIGDLFQLNIRPNGLYTGNKLLRLNAPIYPDLVSYSMRHEHRLKWKVSFTVAGITEQIKGGSKVTIYPSP</sequence>
<keyword evidence="2" id="KW-1185">Reference proteome</keyword>
<proteinExistence type="predicted"/>
<gene>
    <name evidence="1" type="ORF">BGW36DRAFT_411985</name>
</gene>
<name>A0AAD4KGZ8_9EURO</name>
<evidence type="ECO:0000313" key="2">
    <source>
        <dbReference type="Proteomes" id="UP001201262"/>
    </source>
</evidence>
<evidence type="ECO:0000313" key="1">
    <source>
        <dbReference type="EMBL" id="KAH8690157.1"/>
    </source>
</evidence>
<reference evidence="1" key="1">
    <citation type="submission" date="2021-12" db="EMBL/GenBank/DDBJ databases">
        <title>Convergent genome expansion in fungi linked to evolution of root-endophyte symbiosis.</title>
        <authorList>
            <consortium name="DOE Joint Genome Institute"/>
            <person name="Ke Y.-H."/>
            <person name="Bonito G."/>
            <person name="Liao H.-L."/>
            <person name="Looney B."/>
            <person name="Rojas-Flechas A."/>
            <person name="Nash J."/>
            <person name="Hameed K."/>
            <person name="Schadt C."/>
            <person name="Martin F."/>
            <person name="Crous P.W."/>
            <person name="Miettinen O."/>
            <person name="Magnuson J.K."/>
            <person name="Labbe J."/>
            <person name="Jacobson D."/>
            <person name="Doktycz M.J."/>
            <person name="Veneault-Fourrey C."/>
            <person name="Kuo A."/>
            <person name="Mondo S."/>
            <person name="Calhoun S."/>
            <person name="Riley R."/>
            <person name="Ohm R."/>
            <person name="LaButti K."/>
            <person name="Andreopoulos B."/>
            <person name="Pangilinan J."/>
            <person name="Nolan M."/>
            <person name="Tritt A."/>
            <person name="Clum A."/>
            <person name="Lipzen A."/>
            <person name="Daum C."/>
            <person name="Barry K."/>
            <person name="Grigoriev I.V."/>
            <person name="Vilgalys R."/>
        </authorList>
    </citation>
    <scope>NUCLEOTIDE SEQUENCE</scope>
    <source>
        <strain evidence="1">PMI_201</strain>
    </source>
</reference>
<dbReference type="AlphaFoldDB" id="A0AAD4KGZ8"/>
<comment type="caution">
    <text evidence="1">The sequence shown here is derived from an EMBL/GenBank/DDBJ whole genome shotgun (WGS) entry which is preliminary data.</text>
</comment>
<dbReference type="EMBL" id="JAJTJA010000014">
    <property type="protein sequence ID" value="KAH8690157.1"/>
    <property type="molecule type" value="Genomic_DNA"/>
</dbReference>
<accession>A0AAD4KGZ8</accession>